<proteinExistence type="predicted"/>
<evidence type="ECO:0008006" key="3">
    <source>
        <dbReference type="Google" id="ProtNLM"/>
    </source>
</evidence>
<gene>
    <name evidence="1" type="ORF">GCM10009655_02430</name>
</gene>
<evidence type="ECO:0000313" key="2">
    <source>
        <dbReference type="Proteomes" id="UP001500943"/>
    </source>
</evidence>
<dbReference type="EMBL" id="BAAAKW010000005">
    <property type="protein sequence ID" value="GAA1206794.1"/>
    <property type="molecule type" value="Genomic_DNA"/>
</dbReference>
<reference evidence="2" key="1">
    <citation type="journal article" date="2019" name="Int. J. Syst. Evol. Microbiol.">
        <title>The Global Catalogue of Microorganisms (GCM) 10K type strain sequencing project: providing services to taxonomists for standard genome sequencing and annotation.</title>
        <authorList>
            <consortium name="The Broad Institute Genomics Platform"/>
            <consortium name="The Broad Institute Genome Sequencing Center for Infectious Disease"/>
            <person name="Wu L."/>
            <person name="Ma J."/>
        </authorList>
    </citation>
    <scope>NUCLEOTIDE SEQUENCE [LARGE SCALE GENOMIC DNA]</scope>
    <source>
        <strain evidence="2">JCM 12762</strain>
    </source>
</reference>
<name>A0ABP4G250_9MICO</name>
<protein>
    <recommendedName>
        <fullName evidence="3">Abi-like protein</fullName>
    </recommendedName>
</protein>
<accession>A0ABP4G250</accession>
<evidence type="ECO:0000313" key="1">
    <source>
        <dbReference type="EMBL" id="GAA1206794.1"/>
    </source>
</evidence>
<dbReference type="Proteomes" id="UP001500943">
    <property type="component" value="Unassembled WGS sequence"/>
</dbReference>
<keyword evidence="2" id="KW-1185">Reference proteome</keyword>
<sequence length="101" mass="11375">MKALEIVRNACAHHGRLFNRVYTKTPKLPALGRFPDLDNAGLSMNRTFGQLTLIQHMRESQGIRRSRLLPSVLKTYPVLKALPISHVGVPDDWEASSLWAV</sequence>
<comment type="caution">
    <text evidence="1">The sequence shown here is derived from an EMBL/GenBank/DDBJ whole genome shotgun (WGS) entry which is preliminary data.</text>
</comment>
<organism evidence="1 2">
    <name type="scientific">Rhodoglobus aureus</name>
    <dbReference type="NCBI Taxonomy" id="191497"/>
    <lineage>
        <taxon>Bacteria</taxon>
        <taxon>Bacillati</taxon>
        <taxon>Actinomycetota</taxon>
        <taxon>Actinomycetes</taxon>
        <taxon>Micrococcales</taxon>
        <taxon>Microbacteriaceae</taxon>
        <taxon>Rhodoglobus</taxon>
    </lineage>
</organism>